<dbReference type="InterPro" id="IPR036322">
    <property type="entry name" value="WD40_repeat_dom_sf"/>
</dbReference>
<dbReference type="InterPro" id="IPR001680">
    <property type="entry name" value="WD40_rpt"/>
</dbReference>
<dbReference type="PROSITE" id="PS50082">
    <property type="entry name" value="WD_REPEATS_2"/>
    <property type="match status" value="3"/>
</dbReference>
<dbReference type="RefSeq" id="XP_044551397.1">
    <property type="nucleotide sequence ID" value="XM_044691077.1"/>
</dbReference>
<feature type="repeat" description="WD" evidence="11">
    <location>
        <begin position="251"/>
        <end position="288"/>
    </location>
</feature>
<dbReference type="InterPro" id="IPR015943">
    <property type="entry name" value="WD40/YVTN_repeat-like_dom_sf"/>
</dbReference>
<evidence type="ECO:0000256" key="11">
    <source>
        <dbReference type="PROSITE-ProRule" id="PRU00221"/>
    </source>
</evidence>
<organism evidence="12 13">
    <name type="scientific">Naegleria lovaniensis</name>
    <name type="common">Amoeba</name>
    <dbReference type="NCBI Taxonomy" id="51637"/>
    <lineage>
        <taxon>Eukaryota</taxon>
        <taxon>Discoba</taxon>
        <taxon>Heterolobosea</taxon>
        <taxon>Tetramitia</taxon>
        <taxon>Eutetramitia</taxon>
        <taxon>Vahlkampfiidae</taxon>
        <taxon>Naegleria</taxon>
    </lineage>
</organism>
<evidence type="ECO:0000313" key="13">
    <source>
        <dbReference type="Proteomes" id="UP000816034"/>
    </source>
</evidence>
<keyword evidence="6" id="KW-0963">Cytoplasm</keyword>
<dbReference type="Pfam" id="PF00400">
    <property type="entry name" value="WD40"/>
    <property type="match status" value="5"/>
</dbReference>
<dbReference type="GO" id="GO:0005737">
    <property type="term" value="C:cytoplasm"/>
    <property type="evidence" value="ECO:0007669"/>
    <property type="project" value="UniProtKB-SubCell"/>
</dbReference>
<dbReference type="GO" id="GO:0005634">
    <property type="term" value="C:nucleus"/>
    <property type="evidence" value="ECO:0007669"/>
    <property type="project" value="UniProtKB-SubCell"/>
</dbReference>
<sequence>MTLSNASSSPSSNQIRPLFISIGANRISGCSDWYRLPAEIYNTQVYTKPIDYNTSSETNNCIRVVEEGLSIRESYKHLDLFAYAANQFVAIYSPYYNRVLCTLKGHDERVNSVQFLIYPNKNEFQTHTIYVASVGGKQLLIWKLNVHGNDPSQIDYEIVQKISTKTHLTKVTALYHSHIAVCDSDGNVQVYSSKDHQYELIQTFKHSKSMEAISIIDLFNSGQIMVACGGVDFNIYLYFVHPNNTKPILVLKGHEDWIRSLSFKYIEQEKAVYLASASQDNRIRIWKMIQDQTPVQATSDSLLEEELLVNLYNTHHFTSIDSSTHYQVTLDTLLTGHEDWVHSLNWHPCPNLLQLLSTSMDRTMMIWSPTSNHGVWLNQFRMGEFGGLSGLFGQMGYFSGCFSMFGDYCMGTAFHGSFHLWKLKEHENEWKPMVSISGHFNSVMDLDVEPSKDGIYFMTTSTDQTTRCFTWVDTTIDSRTIIDNDSLNQYQTCEERSIREIARTQIHGYDMNCLTFTDYYSFASGGDEKVIRYFDAPQSFINTLCLLNSKMGHKHYELYGQSKKERVMAATVPPLGLTNKSVKEGEEKDMITVNEFDYQDEEESTTLEALDDHNHEKSLSSIFAKGNASALPHPPFETQLLQLTLWPEQQKLYGHANEMICVQSNHCKSVLASACSAKHADAAQIRLWDIRNGFKPIDVVMGHNLTVSRIAFSNNDEWMCSVSRDRCMILYQRKRMEQTSLSFDTYEPLLYQQCHERIIWDVSFSVDDLYVATGSRDGTVKVFRVPSPMMIEEISKKKEEKSHQVNLECVQSIEMPQPVTSIQFIPKLMYEEFREFFQSRKLSCYLMAIGMEDGSIQIYDQECEEINDKIHLKLLYSIPNNHAHASTVRRVKWRVDASNPNHLKLELLTCSLDFSVRVFQVIA</sequence>
<feature type="repeat" description="WD" evidence="11">
    <location>
        <begin position="334"/>
        <end position="368"/>
    </location>
</feature>
<feature type="repeat" description="WD" evidence="11">
    <location>
        <begin position="752"/>
        <end position="793"/>
    </location>
</feature>
<dbReference type="AlphaFoldDB" id="A0AA88GV00"/>
<protein>
    <recommendedName>
        <fullName evidence="5">Elongator complex protein 2</fullName>
    </recommendedName>
</protein>
<reference evidence="12 13" key="1">
    <citation type="journal article" date="2018" name="BMC Genomics">
        <title>The genome of Naegleria lovaniensis, the basis for a comparative approach to unravel pathogenicity factors of the human pathogenic amoeba N. fowleri.</title>
        <authorList>
            <person name="Liechti N."/>
            <person name="Schurch N."/>
            <person name="Bruggmann R."/>
            <person name="Wittwer M."/>
        </authorList>
    </citation>
    <scope>NUCLEOTIDE SEQUENCE [LARGE SCALE GENOMIC DNA]</scope>
    <source>
        <strain evidence="12 13">ATCC 30569</strain>
    </source>
</reference>
<evidence type="ECO:0000256" key="9">
    <source>
        <dbReference type="ARBA" id="ARBA00022737"/>
    </source>
</evidence>
<comment type="subcellular location">
    <subcellularLocation>
        <location evidence="2">Cytoplasm</location>
    </subcellularLocation>
    <subcellularLocation>
        <location evidence="1">Nucleus</location>
    </subcellularLocation>
</comment>
<evidence type="ECO:0000256" key="7">
    <source>
        <dbReference type="ARBA" id="ARBA00022574"/>
    </source>
</evidence>
<keyword evidence="9" id="KW-0677">Repeat</keyword>
<accession>A0AA88GV00</accession>
<dbReference type="GO" id="GO:0002098">
    <property type="term" value="P:tRNA wobble uridine modification"/>
    <property type="evidence" value="ECO:0007669"/>
    <property type="project" value="InterPro"/>
</dbReference>
<dbReference type="PANTHER" id="PTHR44111">
    <property type="entry name" value="ELONGATOR COMPLEX PROTEIN 2"/>
    <property type="match status" value="1"/>
</dbReference>
<dbReference type="SUPFAM" id="SSF50978">
    <property type="entry name" value="WD40 repeat-like"/>
    <property type="match status" value="3"/>
</dbReference>
<keyword evidence="8" id="KW-0819">tRNA processing</keyword>
<keyword evidence="7 11" id="KW-0853">WD repeat</keyword>
<dbReference type="GeneID" id="68094193"/>
<dbReference type="GO" id="GO:0033588">
    <property type="term" value="C:elongator holoenzyme complex"/>
    <property type="evidence" value="ECO:0007669"/>
    <property type="project" value="InterPro"/>
</dbReference>
<comment type="caution">
    <text evidence="12">The sequence shown here is derived from an EMBL/GenBank/DDBJ whole genome shotgun (WGS) entry which is preliminary data.</text>
</comment>
<evidence type="ECO:0000256" key="1">
    <source>
        <dbReference type="ARBA" id="ARBA00004123"/>
    </source>
</evidence>
<dbReference type="PROSITE" id="PS50294">
    <property type="entry name" value="WD_REPEATS_REGION"/>
    <property type="match status" value="1"/>
</dbReference>
<evidence type="ECO:0000256" key="2">
    <source>
        <dbReference type="ARBA" id="ARBA00004496"/>
    </source>
</evidence>
<evidence type="ECO:0000256" key="4">
    <source>
        <dbReference type="ARBA" id="ARBA00005881"/>
    </source>
</evidence>
<comment type="pathway">
    <text evidence="3">tRNA modification; 5-methoxycarbonylmethyl-2-thiouridine-tRNA biosynthesis.</text>
</comment>
<dbReference type="SMART" id="SM00320">
    <property type="entry name" value="WD40"/>
    <property type="match status" value="12"/>
</dbReference>
<keyword evidence="13" id="KW-1185">Reference proteome</keyword>
<evidence type="ECO:0000256" key="10">
    <source>
        <dbReference type="ARBA" id="ARBA00023242"/>
    </source>
</evidence>
<dbReference type="InterPro" id="IPR037289">
    <property type="entry name" value="Elp2"/>
</dbReference>
<evidence type="ECO:0000313" key="12">
    <source>
        <dbReference type="EMBL" id="KAG2387405.1"/>
    </source>
</evidence>
<dbReference type="PANTHER" id="PTHR44111:SF1">
    <property type="entry name" value="ELONGATOR COMPLEX PROTEIN 2"/>
    <property type="match status" value="1"/>
</dbReference>
<evidence type="ECO:0000256" key="5">
    <source>
        <dbReference type="ARBA" id="ARBA00020267"/>
    </source>
</evidence>
<keyword evidence="10" id="KW-0539">Nucleus</keyword>
<gene>
    <name evidence="12" type="ORF">C9374_001737</name>
</gene>
<dbReference type="Proteomes" id="UP000816034">
    <property type="component" value="Unassembled WGS sequence"/>
</dbReference>
<name>A0AA88GV00_NAELO</name>
<evidence type="ECO:0000256" key="3">
    <source>
        <dbReference type="ARBA" id="ARBA00005043"/>
    </source>
</evidence>
<proteinExistence type="inferred from homology"/>
<dbReference type="Gene3D" id="2.130.10.10">
    <property type="entry name" value="YVTN repeat-like/Quinoprotein amine dehydrogenase"/>
    <property type="match status" value="5"/>
</dbReference>
<evidence type="ECO:0000256" key="8">
    <source>
        <dbReference type="ARBA" id="ARBA00022694"/>
    </source>
</evidence>
<dbReference type="EMBL" id="PYSW02000013">
    <property type="protein sequence ID" value="KAG2387405.1"/>
    <property type="molecule type" value="Genomic_DNA"/>
</dbReference>
<evidence type="ECO:0000256" key="6">
    <source>
        <dbReference type="ARBA" id="ARBA00022490"/>
    </source>
</evidence>
<comment type="similarity">
    <text evidence="4">Belongs to the WD repeat ELP2 family.</text>
</comment>